<keyword evidence="1" id="KW-0472">Membrane</keyword>
<dbReference type="OrthoDB" id="7948887at2"/>
<feature type="transmembrane region" description="Helical" evidence="1">
    <location>
        <begin position="155"/>
        <end position="174"/>
    </location>
</feature>
<feature type="transmembrane region" description="Helical" evidence="1">
    <location>
        <begin position="127"/>
        <end position="148"/>
    </location>
</feature>
<dbReference type="PATRIC" id="fig|443610.3.peg.3612"/>
<keyword evidence="1" id="KW-1133">Transmembrane helix</keyword>
<reference evidence="2 3" key="1">
    <citation type="submission" date="2015-03" db="EMBL/GenBank/DDBJ databases">
        <authorList>
            <person name="Hassan Y.I."/>
            <person name="Lepp D."/>
            <person name="Li X.-Z."/>
            <person name="Zhou T."/>
        </authorList>
    </citation>
    <scope>NUCLEOTIDE SEQUENCE [LARGE SCALE GENOMIC DNA]</scope>
    <source>
        <strain evidence="2 3">BD-c194</strain>
    </source>
</reference>
<dbReference type="AlphaFoldDB" id="A0A0F5FV76"/>
<evidence type="ECO:0000256" key="1">
    <source>
        <dbReference type="SAM" id="Phobius"/>
    </source>
</evidence>
<protein>
    <submittedName>
        <fullName evidence="2">Uncharacterized protein</fullName>
    </submittedName>
</protein>
<keyword evidence="1" id="KW-0812">Transmembrane</keyword>
<feature type="transmembrane region" description="Helical" evidence="1">
    <location>
        <begin position="12"/>
        <end position="33"/>
    </location>
</feature>
<dbReference type="RefSeq" id="WP_046107561.1">
    <property type="nucleotide sequence ID" value="NZ_JZEX01000058.1"/>
</dbReference>
<organism evidence="2 3">
    <name type="scientific">Devosia geojensis</name>
    <dbReference type="NCBI Taxonomy" id="443610"/>
    <lineage>
        <taxon>Bacteria</taxon>
        <taxon>Pseudomonadati</taxon>
        <taxon>Pseudomonadota</taxon>
        <taxon>Alphaproteobacteria</taxon>
        <taxon>Hyphomicrobiales</taxon>
        <taxon>Devosiaceae</taxon>
        <taxon>Devosia</taxon>
    </lineage>
</organism>
<evidence type="ECO:0000313" key="2">
    <source>
        <dbReference type="EMBL" id="KKB12764.1"/>
    </source>
</evidence>
<keyword evidence="3" id="KW-1185">Reference proteome</keyword>
<sequence length="175" mass="18282">MSQDTIDLVKVMVVAFLLFAAGALALFFVSAALREYGGSLPVVGNLRAYDPPAAIPVIVDMRWLVVVGATFLTASGLALAAWSAALDMALLVFAKAVTVLIAAAFGIFAGTWGYMRFTQGAELSLASLNRLAIALVLFFVFSTVLRNANLRGMGALRFVAAAALVVLGPILLAST</sequence>
<feature type="transmembrane region" description="Helical" evidence="1">
    <location>
        <begin position="53"/>
        <end position="82"/>
    </location>
</feature>
<comment type="caution">
    <text evidence="2">The sequence shown here is derived from an EMBL/GenBank/DDBJ whole genome shotgun (WGS) entry which is preliminary data.</text>
</comment>
<proteinExistence type="predicted"/>
<gene>
    <name evidence="2" type="ORF">VE25_05295</name>
</gene>
<dbReference type="Proteomes" id="UP000033632">
    <property type="component" value="Unassembled WGS sequence"/>
</dbReference>
<dbReference type="EMBL" id="JZEX01000058">
    <property type="protein sequence ID" value="KKB12764.1"/>
    <property type="molecule type" value="Genomic_DNA"/>
</dbReference>
<evidence type="ECO:0000313" key="3">
    <source>
        <dbReference type="Proteomes" id="UP000033632"/>
    </source>
</evidence>
<name>A0A0F5FV76_9HYPH</name>
<accession>A0A0F5FV76</accession>
<feature type="transmembrane region" description="Helical" evidence="1">
    <location>
        <begin position="89"/>
        <end position="115"/>
    </location>
</feature>